<dbReference type="AlphaFoldDB" id="A0A9W8E555"/>
<evidence type="ECO:0000313" key="2">
    <source>
        <dbReference type="EMBL" id="KAJ1958139.1"/>
    </source>
</evidence>
<feature type="region of interest" description="Disordered" evidence="1">
    <location>
        <begin position="22"/>
        <end position="70"/>
    </location>
</feature>
<organism evidence="2 3">
    <name type="scientific">Dispira parvispora</name>
    <dbReference type="NCBI Taxonomy" id="1520584"/>
    <lineage>
        <taxon>Eukaryota</taxon>
        <taxon>Fungi</taxon>
        <taxon>Fungi incertae sedis</taxon>
        <taxon>Zoopagomycota</taxon>
        <taxon>Kickxellomycotina</taxon>
        <taxon>Dimargaritomycetes</taxon>
        <taxon>Dimargaritales</taxon>
        <taxon>Dimargaritaceae</taxon>
        <taxon>Dispira</taxon>
    </lineage>
</organism>
<proteinExistence type="predicted"/>
<dbReference type="Proteomes" id="UP001150925">
    <property type="component" value="Unassembled WGS sequence"/>
</dbReference>
<comment type="caution">
    <text evidence="2">The sequence shown here is derived from an EMBL/GenBank/DDBJ whole genome shotgun (WGS) entry which is preliminary data.</text>
</comment>
<feature type="compositionally biased region" description="Polar residues" evidence="1">
    <location>
        <begin position="22"/>
        <end position="45"/>
    </location>
</feature>
<dbReference type="EMBL" id="JANBPY010001832">
    <property type="protein sequence ID" value="KAJ1958139.1"/>
    <property type="molecule type" value="Genomic_DNA"/>
</dbReference>
<evidence type="ECO:0000313" key="3">
    <source>
        <dbReference type="Proteomes" id="UP001150925"/>
    </source>
</evidence>
<accession>A0A9W8E555</accession>
<reference evidence="2" key="1">
    <citation type="submission" date="2022-07" db="EMBL/GenBank/DDBJ databases">
        <title>Phylogenomic reconstructions and comparative analyses of Kickxellomycotina fungi.</title>
        <authorList>
            <person name="Reynolds N.K."/>
            <person name="Stajich J.E."/>
            <person name="Barry K."/>
            <person name="Grigoriev I.V."/>
            <person name="Crous P."/>
            <person name="Smith M.E."/>
        </authorList>
    </citation>
    <scope>NUCLEOTIDE SEQUENCE</scope>
    <source>
        <strain evidence="2">RSA 1196</strain>
    </source>
</reference>
<evidence type="ECO:0000256" key="1">
    <source>
        <dbReference type="SAM" id="MobiDB-lite"/>
    </source>
</evidence>
<protein>
    <submittedName>
        <fullName evidence="2">Uncharacterized protein</fullName>
    </submittedName>
</protein>
<feature type="compositionally biased region" description="Polar residues" evidence="1">
    <location>
        <begin position="54"/>
        <end position="68"/>
    </location>
</feature>
<keyword evidence="3" id="KW-1185">Reference proteome</keyword>
<feature type="compositionally biased region" description="Polar residues" evidence="1">
    <location>
        <begin position="127"/>
        <end position="144"/>
    </location>
</feature>
<gene>
    <name evidence="2" type="ORF">IWQ62_004949</name>
</gene>
<sequence length="179" mass="20042">MSGIAPIDKTSRALLMTPTFPCSESDSPLCNENSSDYWTPGSLSNLDGDPKTPATGSQTHPQFNQPCTVKQKKRRHGMFFDFNNIEESFQELERSLTEHMLSARGPLRLRAMKDATPRTDEDDSEVSPISNRRQRKSTLSSSLDTEISSTTLSFHSTVDMAVEEEIQDLMGRIEALLTR</sequence>
<name>A0A9W8E555_9FUNG</name>
<feature type="non-terminal residue" evidence="2">
    <location>
        <position position="179"/>
    </location>
</feature>
<feature type="region of interest" description="Disordered" evidence="1">
    <location>
        <begin position="114"/>
        <end position="144"/>
    </location>
</feature>